<dbReference type="EMBL" id="CALNXJ010000104">
    <property type="protein sequence ID" value="CAH3164440.1"/>
    <property type="molecule type" value="Genomic_DNA"/>
</dbReference>
<evidence type="ECO:0000313" key="5">
    <source>
        <dbReference type="Proteomes" id="UP001159428"/>
    </source>
</evidence>
<dbReference type="PROSITE" id="PS00514">
    <property type="entry name" value="FIBRINOGEN_C_1"/>
    <property type="match status" value="1"/>
</dbReference>
<evidence type="ECO:0000313" key="4">
    <source>
        <dbReference type="EMBL" id="CAH3164440.1"/>
    </source>
</evidence>
<accession>A0AAU9Y3P5</accession>
<dbReference type="GO" id="GO:0005615">
    <property type="term" value="C:extracellular space"/>
    <property type="evidence" value="ECO:0007669"/>
    <property type="project" value="TreeGrafter"/>
</dbReference>
<dbReference type="InterPro" id="IPR002181">
    <property type="entry name" value="Fibrinogen_a/b/g_C_dom"/>
</dbReference>
<organism evidence="4 5">
    <name type="scientific">Pocillopora meandrina</name>
    <dbReference type="NCBI Taxonomy" id="46732"/>
    <lineage>
        <taxon>Eukaryota</taxon>
        <taxon>Metazoa</taxon>
        <taxon>Cnidaria</taxon>
        <taxon>Anthozoa</taxon>
        <taxon>Hexacorallia</taxon>
        <taxon>Scleractinia</taxon>
        <taxon>Astrocoeniina</taxon>
        <taxon>Pocilloporidae</taxon>
        <taxon>Pocillopora</taxon>
    </lineage>
</organism>
<dbReference type="SMART" id="SM00186">
    <property type="entry name" value="FBG"/>
    <property type="match status" value="1"/>
</dbReference>
<dbReference type="PANTHER" id="PTHR19143:SF458">
    <property type="entry name" value="FIBRINOGEN C-TERMINAL DOMAIN-CONTAINING PROTEIN-RELATED"/>
    <property type="match status" value="1"/>
</dbReference>
<evidence type="ECO:0000259" key="3">
    <source>
        <dbReference type="PROSITE" id="PS51406"/>
    </source>
</evidence>
<dbReference type="PROSITE" id="PS51406">
    <property type="entry name" value="FIBRINOGEN_C_2"/>
    <property type="match status" value="2"/>
</dbReference>
<feature type="domain" description="Fibrinogen C-terminal" evidence="3">
    <location>
        <begin position="1"/>
        <end position="108"/>
    </location>
</feature>
<reference evidence="4 5" key="1">
    <citation type="submission" date="2022-05" db="EMBL/GenBank/DDBJ databases">
        <authorList>
            <consortium name="Genoscope - CEA"/>
            <person name="William W."/>
        </authorList>
    </citation>
    <scope>NUCLEOTIDE SEQUENCE [LARGE SCALE GENOMIC DNA]</scope>
</reference>
<dbReference type="Pfam" id="PF00147">
    <property type="entry name" value="Fibrinogen_C"/>
    <property type="match status" value="2"/>
</dbReference>
<keyword evidence="2" id="KW-0175">Coiled coil</keyword>
<dbReference type="InterPro" id="IPR036056">
    <property type="entry name" value="Fibrinogen-like_C"/>
</dbReference>
<keyword evidence="1" id="KW-1015">Disulfide bond</keyword>
<dbReference type="SUPFAM" id="SSF56496">
    <property type="entry name" value="Fibrinogen C-terminal domain-like"/>
    <property type="match status" value="2"/>
</dbReference>
<dbReference type="Gene3D" id="3.90.215.10">
    <property type="entry name" value="Gamma Fibrinogen, chain A, domain 1"/>
    <property type="match status" value="2"/>
</dbReference>
<feature type="domain" description="Fibrinogen C-terminal" evidence="3">
    <location>
        <begin position="152"/>
        <end position="235"/>
    </location>
</feature>
<evidence type="ECO:0000256" key="2">
    <source>
        <dbReference type="SAM" id="Coils"/>
    </source>
</evidence>
<protein>
    <recommendedName>
        <fullName evidence="3">Fibrinogen C-terminal domain-containing protein</fullName>
    </recommendedName>
</protein>
<dbReference type="Proteomes" id="UP001159428">
    <property type="component" value="Unassembled WGS sequence"/>
</dbReference>
<proteinExistence type="predicted"/>
<dbReference type="NCBIfam" id="NF040941">
    <property type="entry name" value="GGGWT_bact"/>
    <property type="match status" value="1"/>
</dbReference>
<dbReference type="AlphaFoldDB" id="A0AAU9Y3P5"/>
<dbReference type="InterPro" id="IPR050373">
    <property type="entry name" value="Fibrinogen_C-term_domain"/>
</dbReference>
<gene>
    <name evidence="4" type="ORF">PMEA_00002285</name>
</gene>
<keyword evidence="5" id="KW-1185">Reference proteome</keyword>
<evidence type="ECO:0000256" key="1">
    <source>
        <dbReference type="ARBA" id="ARBA00023157"/>
    </source>
</evidence>
<feature type="coiled-coil region" evidence="2">
    <location>
        <begin position="124"/>
        <end position="151"/>
    </location>
</feature>
<name>A0AAU9Y3P5_9CNID</name>
<dbReference type="InterPro" id="IPR020837">
    <property type="entry name" value="Fibrinogen_CS"/>
</dbReference>
<dbReference type="InterPro" id="IPR014716">
    <property type="entry name" value="Fibrinogen_a/b/g_C_1"/>
</dbReference>
<sequence>MFSVSSERNKYRLGLGIYTAGTAGDSLSYHRNMAFSTKDRDNDNANSFNCAASYKSAWWYNNCLRANLNGYYYHGSQVKSGYRGINWGKWKGAYYSAKRAEMKIRPPLKCLNVHFNNYYSGPANKDIKVHLLKIENQLADLEKKIDALTENKTTPPAMKNCAELYKSGERITGVYTIDPDGLGAFDVFCDQKSVGGGWTVFQKRLDGSVDFNNRGWADFRRGFGNLNGEFWLGLD</sequence>
<dbReference type="PANTHER" id="PTHR19143">
    <property type="entry name" value="FIBRINOGEN/TENASCIN/ANGIOPOEITIN"/>
    <property type="match status" value="1"/>
</dbReference>
<comment type="caution">
    <text evidence="4">The sequence shown here is derived from an EMBL/GenBank/DDBJ whole genome shotgun (WGS) entry which is preliminary data.</text>
</comment>